<dbReference type="InterPro" id="IPR000305">
    <property type="entry name" value="GIY-YIG_endonuc"/>
</dbReference>
<proteinExistence type="predicted"/>
<dbReference type="InterPro" id="IPR036388">
    <property type="entry name" value="WH-like_DNA-bd_sf"/>
</dbReference>
<keyword evidence="4 8" id="KW-0255">Endonuclease</keyword>
<dbReference type="SUPFAM" id="SSF82771">
    <property type="entry name" value="GIY-YIG endonuclease"/>
    <property type="match status" value="1"/>
</dbReference>
<dbReference type="Gene3D" id="3.40.1440.10">
    <property type="entry name" value="GIY-YIG endonuclease"/>
    <property type="match status" value="1"/>
</dbReference>
<dbReference type="SMART" id="SM00465">
    <property type="entry name" value="GIYc"/>
    <property type="match status" value="1"/>
</dbReference>
<reference evidence="8" key="1">
    <citation type="journal article" date="2021" name="Proc. Natl. Acad. Sci. U.S.A.">
        <title>A Catalog of Tens of Thousands of Viruses from Human Metagenomes Reveals Hidden Associations with Chronic Diseases.</title>
        <authorList>
            <person name="Tisza M.J."/>
            <person name="Buck C.B."/>
        </authorList>
    </citation>
    <scope>NUCLEOTIDE SEQUENCE</scope>
    <source>
        <strain evidence="8">Ctg6c78</strain>
    </source>
</reference>
<evidence type="ECO:0000256" key="4">
    <source>
        <dbReference type="ARBA" id="ARBA00022759"/>
    </source>
</evidence>
<dbReference type="Gene3D" id="1.10.10.10">
    <property type="entry name" value="Winged helix-like DNA-binding domain superfamily/Winged helix DNA-binding domain"/>
    <property type="match status" value="1"/>
</dbReference>
<dbReference type="Pfam" id="PF01541">
    <property type="entry name" value="GIY-YIG"/>
    <property type="match status" value="1"/>
</dbReference>
<keyword evidence="3" id="KW-0540">Nuclease</keyword>
<feature type="domain" description="GIY-YIG" evidence="7">
    <location>
        <begin position="6"/>
        <end position="98"/>
    </location>
</feature>
<evidence type="ECO:0000256" key="1">
    <source>
        <dbReference type="ARBA" id="ARBA00001946"/>
    </source>
</evidence>
<keyword evidence="5" id="KW-0378">Hydrolase</keyword>
<dbReference type="InterPro" id="IPR003611">
    <property type="entry name" value="NUMOD3"/>
</dbReference>
<evidence type="ECO:0000256" key="3">
    <source>
        <dbReference type="ARBA" id="ARBA00022722"/>
    </source>
</evidence>
<dbReference type="GO" id="GO:0004519">
    <property type="term" value="F:endonuclease activity"/>
    <property type="evidence" value="ECO:0007669"/>
    <property type="project" value="UniProtKB-KW"/>
</dbReference>
<organism evidence="8">
    <name type="scientific">Siphoviridae sp. ctg6c78</name>
    <dbReference type="NCBI Taxonomy" id="2825603"/>
    <lineage>
        <taxon>Viruses</taxon>
        <taxon>Duplodnaviria</taxon>
        <taxon>Heunggongvirae</taxon>
        <taxon>Uroviricota</taxon>
        <taxon>Caudoviricetes</taxon>
    </lineage>
</organism>
<protein>
    <submittedName>
        <fullName evidence="8">Intron associated endonuclease</fullName>
    </submittedName>
</protein>
<comment type="similarity">
    <text evidence="2">To endonucleases of group I introns of fungi and phage.</text>
</comment>
<dbReference type="Pfam" id="PF07460">
    <property type="entry name" value="NUMOD3"/>
    <property type="match status" value="1"/>
</dbReference>
<dbReference type="GO" id="GO:0016787">
    <property type="term" value="F:hydrolase activity"/>
    <property type="evidence" value="ECO:0007669"/>
    <property type="project" value="UniProtKB-KW"/>
</dbReference>
<dbReference type="InterPro" id="IPR003647">
    <property type="entry name" value="Intron_nuc_1_rpt"/>
</dbReference>
<evidence type="ECO:0000259" key="7">
    <source>
        <dbReference type="SMART" id="SM00465"/>
    </source>
</evidence>
<evidence type="ECO:0000256" key="5">
    <source>
        <dbReference type="ARBA" id="ARBA00022801"/>
    </source>
</evidence>
<dbReference type="EMBL" id="BK016125">
    <property type="protein sequence ID" value="DAF97043.1"/>
    <property type="molecule type" value="Genomic_DNA"/>
</dbReference>
<evidence type="ECO:0000256" key="6">
    <source>
        <dbReference type="ARBA" id="ARBA00022842"/>
    </source>
</evidence>
<keyword evidence="6" id="KW-0460">Magnesium</keyword>
<dbReference type="SUPFAM" id="SSF64496">
    <property type="entry name" value="DNA-binding domain of intron-encoded endonucleases"/>
    <property type="match status" value="1"/>
</dbReference>
<evidence type="ECO:0000256" key="2">
    <source>
        <dbReference type="ARBA" id="ARBA00010045"/>
    </source>
</evidence>
<sequence length="207" mass="24425">MEIYNDTYCVYVHTNKINGKKYVGQTCQKINERWKNGKGYEKSTYFYNAIQKYGWDNFDHEIIASNLTKEEADNFETLLIDKLDLTNRDKGYNLMSGGSGGRPSKEVLEKKSKTMTEKYKDRTVTPMYGKHHSEEAKKKISEHNRCKYSPNSKPINQYDKDWNFIKTWDCTKEVERELHIDHSNLSKACKGKYEFLGGYRWKYADNC</sequence>
<dbReference type="NCBIfam" id="TIGR01453">
    <property type="entry name" value="grpIintron_endo"/>
    <property type="match status" value="1"/>
</dbReference>
<dbReference type="InterPro" id="IPR006350">
    <property type="entry name" value="Intron_endoG1"/>
</dbReference>
<name>A0A8S5URI4_9CAUD</name>
<dbReference type="InterPro" id="IPR035901">
    <property type="entry name" value="GIY-YIG_endonuc_sf"/>
</dbReference>
<accession>A0A8S5URI4</accession>
<dbReference type="SMART" id="SM00497">
    <property type="entry name" value="IENR1"/>
    <property type="match status" value="1"/>
</dbReference>
<dbReference type="CDD" id="cd10443">
    <property type="entry name" value="GIY-YIG_HE_Tlr8p_PBC-V_like"/>
    <property type="match status" value="1"/>
</dbReference>
<dbReference type="GO" id="GO:0003677">
    <property type="term" value="F:DNA binding"/>
    <property type="evidence" value="ECO:0007669"/>
    <property type="project" value="InterPro"/>
</dbReference>
<evidence type="ECO:0000313" key="8">
    <source>
        <dbReference type="EMBL" id="DAF97043.1"/>
    </source>
</evidence>
<comment type="cofactor">
    <cofactor evidence="1">
        <name>Mg(2+)</name>
        <dbReference type="ChEBI" id="CHEBI:18420"/>
    </cofactor>
</comment>